<gene>
    <name evidence="7" type="ORF">UFOPK3610_00274</name>
</gene>
<dbReference type="GO" id="GO:0051537">
    <property type="term" value="F:2 iron, 2 sulfur cluster binding"/>
    <property type="evidence" value="ECO:0007669"/>
    <property type="project" value="UniProtKB-KW"/>
</dbReference>
<proteinExistence type="predicted"/>
<keyword evidence="4" id="KW-0408">Iron</keyword>
<dbReference type="InterPro" id="IPR036884">
    <property type="entry name" value="2Fe-2S-bd_dom_sf"/>
</dbReference>
<dbReference type="AlphaFoldDB" id="A0A6J7GA99"/>
<name>A0A6J7GA99_9ZZZZ</name>
<dbReference type="PROSITE" id="PS00197">
    <property type="entry name" value="2FE2S_FER_1"/>
    <property type="match status" value="1"/>
</dbReference>
<dbReference type="PANTHER" id="PTHR44379">
    <property type="entry name" value="OXIDOREDUCTASE WITH IRON-SULFUR SUBUNIT"/>
    <property type="match status" value="1"/>
</dbReference>
<evidence type="ECO:0000256" key="5">
    <source>
        <dbReference type="ARBA" id="ARBA00023014"/>
    </source>
</evidence>
<dbReference type="InterPro" id="IPR036010">
    <property type="entry name" value="2Fe-2S_ferredoxin-like_sf"/>
</dbReference>
<evidence type="ECO:0000256" key="3">
    <source>
        <dbReference type="ARBA" id="ARBA00023002"/>
    </source>
</evidence>
<evidence type="ECO:0000313" key="7">
    <source>
        <dbReference type="EMBL" id="CAB4903674.1"/>
    </source>
</evidence>
<accession>A0A6J7GA99</accession>
<dbReference type="InterPro" id="IPR002888">
    <property type="entry name" value="2Fe-2S-bd"/>
</dbReference>
<evidence type="ECO:0000256" key="2">
    <source>
        <dbReference type="ARBA" id="ARBA00022723"/>
    </source>
</evidence>
<dbReference type="PROSITE" id="PS51085">
    <property type="entry name" value="2FE2S_FER_2"/>
    <property type="match status" value="1"/>
</dbReference>
<dbReference type="SUPFAM" id="SSF54292">
    <property type="entry name" value="2Fe-2S ferredoxin-like"/>
    <property type="match status" value="1"/>
</dbReference>
<dbReference type="InterPro" id="IPR012675">
    <property type="entry name" value="Beta-grasp_dom_sf"/>
</dbReference>
<keyword evidence="2" id="KW-0479">Metal-binding</keyword>
<dbReference type="GO" id="GO:0016491">
    <property type="term" value="F:oxidoreductase activity"/>
    <property type="evidence" value="ECO:0007669"/>
    <property type="project" value="UniProtKB-KW"/>
</dbReference>
<keyword evidence="1" id="KW-0001">2Fe-2S</keyword>
<dbReference type="InterPro" id="IPR006058">
    <property type="entry name" value="2Fe2S_fd_BS"/>
</dbReference>
<dbReference type="Gene3D" id="1.10.150.120">
    <property type="entry name" value="[2Fe-2S]-binding domain"/>
    <property type="match status" value="1"/>
</dbReference>
<keyword evidence="3" id="KW-0560">Oxidoreductase</keyword>
<evidence type="ECO:0000256" key="1">
    <source>
        <dbReference type="ARBA" id="ARBA00022714"/>
    </source>
</evidence>
<sequence>MELDLTVNGERRQIVVAPGDTLLSVLRNTLGLTGTKESCGRGECGACTVLMGNKPVMSCMLLAVEVASDVTTIEGLTETSLDLRESFAQAYGFQCGFCTSGQIVRAEALLMRATPESLNRQSVTEAMGGNICRCTGYTQIVDAVELCARRRGLWANEDTP</sequence>
<dbReference type="PANTHER" id="PTHR44379:SF8">
    <property type="entry name" value="XANTHINE DEHYDROGENASE IRON-SULFUR-BINDING SUBUNIT XDHC-RELATED"/>
    <property type="match status" value="1"/>
</dbReference>
<dbReference type="Pfam" id="PF01799">
    <property type="entry name" value="Fer2_2"/>
    <property type="match status" value="1"/>
</dbReference>
<dbReference type="Gene3D" id="3.10.20.30">
    <property type="match status" value="1"/>
</dbReference>
<evidence type="ECO:0000256" key="4">
    <source>
        <dbReference type="ARBA" id="ARBA00023004"/>
    </source>
</evidence>
<organism evidence="7">
    <name type="scientific">freshwater metagenome</name>
    <dbReference type="NCBI Taxonomy" id="449393"/>
    <lineage>
        <taxon>unclassified sequences</taxon>
        <taxon>metagenomes</taxon>
        <taxon>ecological metagenomes</taxon>
    </lineage>
</organism>
<evidence type="ECO:0000259" key="6">
    <source>
        <dbReference type="PROSITE" id="PS51085"/>
    </source>
</evidence>
<dbReference type="CDD" id="cd00207">
    <property type="entry name" value="fer2"/>
    <property type="match status" value="1"/>
</dbReference>
<dbReference type="EMBL" id="CAFBMR010000005">
    <property type="protein sequence ID" value="CAB4903674.1"/>
    <property type="molecule type" value="Genomic_DNA"/>
</dbReference>
<dbReference type="Pfam" id="PF00111">
    <property type="entry name" value="Fer2"/>
    <property type="match status" value="1"/>
</dbReference>
<protein>
    <submittedName>
        <fullName evidence="7">Unannotated protein</fullName>
    </submittedName>
</protein>
<dbReference type="InterPro" id="IPR051452">
    <property type="entry name" value="Diverse_Oxidoreductases"/>
</dbReference>
<feature type="domain" description="2Fe-2S ferredoxin-type" evidence="6">
    <location>
        <begin position="1"/>
        <end position="76"/>
    </location>
</feature>
<keyword evidence="5" id="KW-0411">Iron-sulfur</keyword>
<reference evidence="7" key="1">
    <citation type="submission" date="2020-05" db="EMBL/GenBank/DDBJ databases">
        <authorList>
            <person name="Chiriac C."/>
            <person name="Salcher M."/>
            <person name="Ghai R."/>
            <person name="Kavagutti S V."/>
        </authorList>
    </citation>
    <scope>NUCLEOTIDE SEQUENCE</scope>
</reference>
<dbReference type="GO" id="GO:0046872">
    <property type="term" value="F:metal ion binding"/>
    <property type="evidence" value="ECO:0007669"/>
    <property type="project" value="UniProtKB-KW"/>
</dbReference>
<dbReference type="InterPro" id="IPR001041">
    <property type="entry name" value="2Fe-2S_ferredoxin-type"/>
</dbReference>
<dbReference type="SUPFAM" id="SSF47741">
    <property type="entry name" value="CO dehydrogenase ISP C-domain like"/>
    <property type="match status" value="1"/>
</dbReference>